<organism evidence="3 4">
    <name type="scientific">Pedobacter ureilyticus</name>
    <dbReference type="NCBI Taxonomy" id="1393051"/>
    <lineage>
        <taxon>Bacteria</taxon>
        <taxon>Pseudomonadati</taxon>
        <taxon>Bacteroidota</taxon>
        <taxon>Sphingobacteriia</taxon>
        <taxon>Sphingobacteriales</taxon>
        <taxon>Sphingobacteriaceae</taxon>
        <taxon>Pedobacter</taxon>
    </lineage>
</organism>
<feature type="chain" id="PRO_5047346473" description="DUF3300 domain-containing protein" evidence="2">
    <location>
        <begin position="23"/>
        <end position="113"/>
    </location>
</feature>
<dbReference type="RefSeq" id="WP_138724781.1">
    <property type="nucleotide sequence ID" value="NZ_SSHJ02000010.1"/>
</dbReference>
<protein>
    <recommendedName>
        <fullName evidence="5">DUF3300 domain-containing protein</fullName>
    </recommendedName>
</protein>
<comment type="caution">
    <text evidence="3">The sequence shown here is derived from an EMBL/GenBank/DDBJ whole genome shotgun (WGS) entry which is preliminary data.</text>
</comment>
<dbReference type="Proteomes" id="UP001517247">
    <property type="component" value="Unassembled WGS sequence"/>
</dbReference>
<evidence type="ECO:0008006" key="5">
    <source>
        <dbReference type="Google" id="ProtNLM"/>
    </source>
</evidence>
<accession>A0ABW9JB34</accession>
<keyword evidence="4" id="KW-1185">Reference proteome</keyword>
<evidence type="ECO:0000313" key="4">
    <source>
        <dbReference type="Proteomes" id="UP001517247"/>
    </source>
</evidence>
<gene>
    <name evidence="3" type="ORF">E6A44_019095</name>
</gene>
<feature type="region of interest" description="Disordered" evidence="1">
    <location>
        <begin position="93"/>
        <end position="113"/>
    </location>
</feature>
<dbReference type="EMBL" id="SSHJ02000010">
    <property type="protein sequence ID" value="MFN0257699.1"/>
    <property type="molecule type" value="Genomic_DNA"/>
</dbReference>
<reference evidence="3 4" key="1">
    <citation type="submission" date="2024-12" db="EMBL/GenBank/DDBJ databases">
        <authorList>
            <person name="Hu S."/>
        </authorList>
    </citation>
    <scope>NUCLEOTIDE SEQUENCE [LARGE SCALE GENOMIC DNA]</scope>
    <source>
        <strain evidence="3 4">THG-T11</strain>
    </source>
</reference>
<evidence type="ECO:0000313" key="3">
    <source>
        <dbReference type="EMBL" id="MFN0257699.1"/>
    </source>
</evidence>
<name>A0ABW9JB34_9SPHI</name>
<evidence type="ECO:0000256" key="2">
    <source>
        <dbReference type="SAM" id="SignalP"/>
    </source>
</evidence>
<keyword evidence="2" id="KW-0732">Signal</keyword>
<feature type="signal peptide" evidence="2">
    <location>
        <begin position="1"/>
        <end position="22"/>
    </location>
</feature>
<proteinExistence type="predicted"/>
<sequence>MKRLIMMFTVAIVAATLQTANAQVSLNINIGAQPRYGYYTDYYARPVVHRTYYAPTRYVYVDRNYYRSNKYYRPGKAKHYYSTSSRYYSNKKVHYKHHNKSYKNHRGNGRGRH</sequence>
<evidence type="ECO:0000256" key="1">
    <source>
        <dbReference type="SAM" id="MobiDB-lite"/>
    </source>
</evidence>